<accession>A0A3M7RNQ2</accession>
<gene>
    <name evidence="2" type="ORF">BpHYR1_038287</name>
</gene>
<sequence length="69" mass="7809">MVGDKWHSLNGGDNLSEKGSNKSMLKLFNLACTKYCSISVFKRNPSFEIHSFKKSSLVDLMLGCFLQYN</sequence>
<name>A0A3M7RNQ2_BRAPC</name>
<dbReference type="Proteomes" id="UP000276133">
    <property type="component" value="Unassembled WGS sequence"/>
</dbReference>
<evidence type="ECO:0000256" key="1">
    <source>
        <dbReference type="SAM" id="MobiDB-lite"/>
    </source>
</evidence>
<feature type="region of interest" description="Disordered" evidence="1">
    <location>
        <begin position="1"/>
        <end position="20"/>
    </location>
</feature>
<proteinExistence type="predicted"/>
<protein>
    <submittedName>
        <fullName evidence="2">Uncharacterized protein</fullName>
    </submittedName>
</protein>
<dbReference type="AlphaFoldDB" id="A0A3M7RNQ2"/>
<dbReference type="EMBL" id="REGN01002968">
    <property type="protein sequence ID" value="RNA25176.1"/>
    <property type="molecule type" value="Genomic_DNA"/>
</dbReference>
<evidence type="ECO:0000313" key="3">
    <source>
        <dbReference type="Proteomes" id="UP000276133"/>
    </source>
</evidence>
<reference evidence="2 3" key="1">
    <citation type="journal article" date="2018" name="Sci. Rep.">
        <title>Genomic signatures of local adaptation to the degree of environmental predictability in rotifers.</title>
        <authorList>
            <person name="Franch-Gras L."/>
            <person name="Hahn C."/>
            <person name="Garcia-Roger E.M."/>
            <person name="Carmona M.J."/>
            <person name="Serra M."/>
            <person name="Gomez A."/>
        </authorList>
    </citation>
    <scope>NUCLEOTIDE SEQUENCE [LARGE SCALE GENOMIC DNA]</scope>
    <source>
        <strain evidence="2">HYR1</strain>
    </source>
</reference>
<evidence type="ECO:0000313" key="2">
    <source>
        <dbReference type="EMBL" id="RNA25176.1"/>
    </source>
</evidence>
<keyword evidence="3" id="KW-1185">Reference proteome</keyword>
<comment type="caution">
    <text evidence="2">The sequence shown here is derived from an EMBL/GenBank/DDBJ whole genome shotgun (WGS) entry which is preliminary data.</text>
</comment>
<organism evidence="2 3">
    <name type="scientific">Brachionus plicatilis</name>
    <name type="common">Marine rotifer</name>
    <name type="synonym">Brachionus muelleri</name>
    <dbReference type="NCBI Taxonomy" id="10195"/>
    <lineage>
        <taxon>Eukaryota</taxon>
        <taxon>Metazoa</taxon>
        <taxon>Spiralia</taxon>
        <taxon>Gnathifera</taxon>
        <taxon>Rotifera</taxon>
        <taxon>Eurotatoria</taxon>
        <taxon>Monogononta</taxon>
        <taxon>Pseudotrocha</taxon>
        <taxon>Ploima</taxon>
        <taxon>Brachionidae</taxon>
        <taxon>Brachionus</taxon>
    </lineage>
</organism>